<gene>
    <name evidence="1" type="ORF">N803_00390</name>
</gene>
<proteinExistence type="predicted"/>
<organism evidence="1 2">
    <name type="scientific">Knoellia subterranea KCTC 19937</name>
    <dbReference type="NCBI Taxonomy" id="1385521"/>
    <lineage>
        <taxon>Bacteria</taxon>
        <taxon>Bacillati</taxon>
        <taxon>Actinomycetota</taxon>
        <taxon>Actinomycetes</taxon>
        <taxon>Micrococcales</taxon>
        <taxon>Intrasporangiaceae</taxon>
        <taxon>Knoellia</taxon>
    </lineage>
</organism>
<accession>A0A0A0JS87</accession>
<dbReference type="EMBL" id="AVPK01000001">
    <property type="protein sequence ID" value="KGN39544.1"/>
    <property type="molecule type" value="Genomic_DNA"/>
</dbReference>
<dbReference type="Proteomes" id="UP000030011">
    <property type="component" value="Unassembled WGS sequence"/>
</dbReference>
<comment type="caution">
    <text evidence="1">The sequence shown here is derived from an EMBL/GenBank/DDBJ whole genome shotgun (WGS) entry which is preliminary data.</text>
</comment>
<dbReference type="STRING" id="1385521.N803_00390"/>
<sequence>MCGDTGSSHVEPSVTQIAQERASAHVVDVEPFVA</sequence>
<name>A0A0A0JS87_9MICO</name>
<protein>
    <submittedName>
        <fullName evidence="1">Uncharacterized protein</fullName>
    </submittedName>
</protein>
<dbReference type="AlphaFoldDB" id="A0A0A0JS87"/>
<reference evidence="1 2" key="1">
    <citation type="submission" date="2013-08" db="EMBL/GenBank/DDBJ databases">
        <title>The genome sequence of Knoellia subterranea.</title>
        <authorList>
            <person name="Zhu W."/>
            <person name="Wang G."/>
        </authorList>
    </citation>
    <scope>NUCLEOTIDE SEQUENCE [LARGE SCALE GENOMIC DNA]</scope>
    <source>
        <strain evidence="1 2">KCTC 19937</strain>
    </source>
</reference>
<evidence type="ECO:0000313" key="2">
    <source>
        <dbReference type="Proteomes" id="UP000030011"/>
    </source>
</evidence>
<keyword evidence="2" id="KW-1185">Reference proteome</keyword>
<evidence type="ECO:0000313" key="1">
    <source>
        <dbReference type="EMBL" id="KGN39544.1"/>
    </source>
</evidence>